<feature type="non-terminal residue" evidence="2">
    <location>
        <position position="1"/>
    </location>
</feature>
<dbReference type="EMBL" id="GEBQ01008332">
    <property type="protein sequence ID" value="JAT31645.1"/>
    <property type="molecule type" value="Transcribed_RNA"/>
</dbReference>
<keyword evidence="1" id="KW-0472">Membrane</keyword>
<gene>
    <name evidence="2" type="ORF">g.53644</name>
</gene>
<accession>A0A1B6M6U5</accession>
<protein>
    <submittedName>
        <fullName evidence="2">Uncharacterized protein</fullName>
    </submittedName>
</protein>
<keyword evidence="1" id="KW-1133">Transmembrane helix</keyword>
<sequence length="144" mass="16316">NMLLEMKLVSFWFLVLIGCSPVVLLLFGVKEVHIEKLVQCVNVTTDVELVSAILNYQKKTMTVNAQVNVKQQVGGNIDLLVELTKCRMKEELDTCEFNSRHRVALDCQQLHTQGKIWSEFVQHITNLPAQCPVCPGEYNMIDAP</sequence>
<evidence type="ECO:0000256" key="1">
    <source>
        <dbReference type="SAM" id="Phobius"/>
    </source>
</evidence>
<name>A0A1B6M6U5_9HEMI</name>
<keyword evidence="1" id="KW-0812">Transmembrane</keyword>
<feature type="transmembrane region" description="Helical" evidence="1">
    <location>
        <begin position="12"/>
        <end position="29"/>
    </location>
</feature>
<proteinExistence type="predicted"/>
<evidence type="ECO:0000313" key="2">
    <source>
        <dbReference type="EMBL" id="JAT31645.1"/>
    </source>
</evidence>
<feature type="non-terminal residue" evidence="2">
    <location>
        <position position="144"/>
    </location>
</feature>
<dbReference type="AlphaFoldDB" id="A0A1B6M6U5"/>
<organism evidence="2">
    <name type="scientific">Graphocephala atropunctata</name>
    <dbReference type="NCBI Taxonomy" id="36148"/>
    <lineage>
        <taxon>Eukaryota</taxon>
        <taxon>Metazoa</taxon>
        <taxon>Ecdysozoa</taxon>
        <taxon>Arthropoda</taxon>
        <taxon>Hexapoda</taxon>
        <taxon>Insecta</taxon>
        <taxon>Pterygota</taxon>
        <taxon>Neoptera</taxon>
        <taxon>Paraneoptera</taxon>
        <taxon>Hemiptera</taxon>
        <taxon>Auchenorrhyncha</taxon>
        <taxon>Membracoidea</taxon>
        <taxon>Cicadellidae</taxon>
        <taxon>Cicadellinae</taxon>
        <taxon>Cicadellini</taxon>
        <taxon>Graphocephala</taxon>
    </lineage>
</organism>
<reference evidence="2" key="1">
    <citation type="submission" date="2015-11" db="EMBL/GenBank/DDBJ databases">
        <title>De novo transcriptome assembly of four potential Pierce s Disease insect vectors from Arizona vineyards.</title>
        <authorList>
            <person name="Tassone E.E."/>
        </authorList>
    </citation>
    <scope>NUCLEOTIDE SEQUENCE</scope>
</reference>